<reference evidence="1" key="2">
    <citation type="submission" date="2022-04" db="EMBL/GenBank/DDBJ databases">
        <title>Complete Genome Sequence of Flavobacterium sediminilitoris YSM-43, Isolated from a Tidal Sediment.</title>
        <authorList>
            <person name="Lee P.A."/>
        </authorList>
    </citation>
    <scope>NUCLEOTIDE SEQUENCE</scope>
    <source>
        <strain evidence="1">YSM-43</strain>
    </source>
</reference>
<evidence type="ECO:0000313" key="2">
    <source>
        <dbReference type="Proteomes" id="UP000830454"/>
    </source>
</evidence>
<evidence type="ECO:0000313" key="1">
    <source>
        <dbReference type="EMBL" id="UOX33729.1"/>
    </source>
</evidence>
<proteinExistence type="predicted"/>
<dbReference type="Proteomes" id="UP000830454">
    <property type="component" value="Chromosome"/>
</dbReference>
<protein>
    <submittedName>
        <fullName evidence="1">DUF2931 family protein</fullName>
    </submittedName>
</protein>
<keyword evidence="2" id="KW-1185">Reference proteome</keyword>
<dbReference type="EMBL" id="CP090145">
    <property type="protein sequence ID" value="UOX33729.1"/>
    <property type="molecule type" value="Genomic_DNA"/>
</dbReference>
<reference evidence="1" key="1">
    <citation type="submission" date="2021-12" db="EMBL/GenBank/DDBJ databases">
        <authorList>
            <person name="Cha I.-T."/>
            <person name="Lee K.-E."/>
            <person name="Park S.-J."/>
        </authorList>
    </citation>
    <scope>NUCLEOTIDE SEQUENCE</scope>
    <source>
        <strain evidence="1">YSM-43</strain>
    </source>
</reference>
<name>A0ABY4HQE3_9FLAO</name>
<gene>
    <name evidence="1" type="ORF">LXD69_17055</name>
</gene>
<accession>A0ABY4HQE3</accession>
<dbReference type="RefSeq" id="WP_246916260.1">
    <property type="nucleotide sequence ID" value="NZ_CP090145.1"/>
</dbReference>
<sequence length="45" mass="5409">MRVTIIKYLFFVSLVLVFCTTTMEEKFEWLPSESAPKLYPMEIYI</sequence>
<organism evidence="1 2">
    <name type="scientific">Flavobacterium sediminilitoris</name>
    <dbReference type="NCBI Taxonomy" id="2024526"/>
    <lineage>
        <taxon>Bacteria</taxon>
        <taxon>Pseudomonadati</taxon>
        <taxon>Bacteroidota</taxon>
        <taxon>Flavobacteriia</taxon>
        <taxon>Flavobacteriales</taxon>
        <taxon>Flavobacteriaceae</taxon>
        <taxon>Flavobacterium</taxon>
    </lineage>
</organism>